<dbReference type="EMBL" id="BMGC01000055">
    <property type="protein sequence ID" value="GGB47241.1"/>
    <property type="molecule type" value="Genomic_DNA"/>
</dbReference>
<dbReference type="Proteomes" id="UP000621454">
    <property type="component" value="Unassembled WGS sequence"/>
</dbReference>
<reference evidence="1" key="2">
    <citation type="submission" date="2020-09" db="EMBL/GenBank/DDBJ databases">
        <authorList>
            <person name="Sun Q."/>
            <person name="Zhou Y."/>
        </authorList>
    </citation>
    <scope>NUCLEOTIDE SEQUENCE</scope>
    <source>
        <strain evidence="1">CGMCC 1.12827</strain>
    </source>
</reference>
<dbReference type="AlphaFoldDB" id="A0A916TIN0"/>
<comment type="caution">
    <text evidence="1">The sequence shown here is derived from an EMBL/GenBank/DDBJ whole genome shotgun (WGS) entry which is preliminary data.</text>
</comment>
<keyword evidence="2" id="KW-1185">Reference proteome</keyword>
<protein>
    <submittedName>
        <fullName evidence="1">Uncharacterized protein</fullName>
    </submittedName>
</protein>
<reference evidence="1" key="1">
    <citation type="journal article" date="2014" name="Int. J. Syst. Evol. Microbiol.">
        <title>Complete genome sequence of Corynebacterium casei LMG S-19264T (=DSM 44701T), isolated from a smear-ripened cheese.</title>
        <authorList>
            <consortium name="US DOE Joint Genome Institute (JGI-PGF)"/>
            <person name="Walter F."/>
            <person name="Albersmeier A."/>
            <person name="Kalinowski J."/>
            <person name="Ruckert C."/>
        </authorList>
    </citation>
    <scope>NUCLEOTIDE SEQUENCE</scope>
    <source>
        <strain evidence="1">CGMCC 1.12827</strain>
    </source>
</reference>
<dbReference type="Gene3D" id="3.40.50.1820">
    <property type="entry name" value="alpha/beta hydrolase"/>
    <property type="match status" value="1"/>
</dbReference>
<proteinExistence type="predicted"/>
<evidence type="ECO:0000313" key="1">
    <source>
        <dbReference type="EMBL" id="GGB47241.1"/>
    </source>
</evidence>
<accession>A0A916TIN0</accession>
<gene>
    <name evidence="1" type="ORF">GCM10011489_38070</name>
</gene>
<evidence type="ECO:0000313" key="2">
    <source>
        <dbReference type="Proteomes" id="UP000621454"/>
    </source>
</evidence>
<dbReference type="InterPro" id="IPR029058">
    <property type="entry name" value="AB_hydrolase_fold"/>
</dbReference>
<sequence length="185" mass="19943">MIANNNRDKYSRVVSMSGMLNPTARCPLRTLPTADPVTYNLSQALAKNCGISMQTLLRLAALDAGGYNLNNMWGTAPNDKSTAMDPTVQLLSGKLAGLHMWVYAGNGVWANHQPQGANQVDYYKTGLSSTSIELLAKAQSANFAGLAPLAGVNVRTSFPGAGTHAWGYWQDQIWYIASTGWFKNG</sequence>
<dbReference type="Pfam" id="PF00756">
    <property type="entry name" value="Esterase"/>
    <property type="match status" value="1"/>
</dbReference>
<dbReference type="InterPro" id="IPR000801">
    <property type="entry name" value="Esterase-like"/>
</dbReference>
<organism evidence="1 2">
    <name type="scientific">Gordonia jinhuaensis</name>
    <dbReference type="NCBI Taxonomy" id="1517702"/>
    <lineage>
        <taxon>Bacteria</taxon>
        <taxon>Bacillati</taxon>
        <taxon>Actinomycetota</taxon>
        <taxon>Actinomycetes</taxon>
        <taxon>Mycobacteriales</taxon>
        <taxon>Gordoniaceae</taxon>
        <taxon>Gordonia</taxon>
    </lineage>
</organism>
<name>A0A916TIN0_9ACTN</name>
<dbReference type="SUPFAM" id="SSF53474">
    <property type="entry name" value="alpha/beta-Hydrolases"/>
    <property type="match status" value="1"/>
</dbReference>